<dbReference type="PROSITE" id="PS51857">
    <property type="entry name" value="CSD_2"/>
    <property type="match status" value="1"/>
</dbReference>
<evidence type="ECO:0000313" key="4">
    <source>
        <dbReference type="EMBL" id="XCJ78907.1"/>
    </source>
</evidence>
<keyword evidence="2" id="KW-0472">Membrane</keyword>
<proteinExistence type="predicted"/>
<feature type="transmembrane region" description="Helical" evidence="2">
    <location>
        <begin position="52"/>
        <end position="73"/>
    </location>
</feature>
<dbReference type="PROSITE" id="PS00352">
    <property type="entry name" value="CSD_1"/>
    <property type="match status" value="1"/>
</dbReference>
<dbReference type="GO" id="GO:0003676">
    <property type="term" value="F:nucleic acid binding"/>
    <property type="evidence" value="ECO:0007669"/>
    <property type="project" value="InterPro"/>
</dbReference>
<dbReference type="SMART" id="SM00357">
    <property type="entry name" value="CSP"/>
    <property type="match status" value="1"/>
</dbReference>
<feature type="domain" description="CSD" evidence="3">
    <location>
        <begin position="94"/>
        <end position="158"/>
    </location>
</feature>
<dbReference type="InterPro" id="IPR002059">
    <property type="entry name" value="CSP_DNA-bd"/>
</dbReference>
<dbReference type="InterPro" id="IPR019844">
    <property type="entry name" value="CSD_CS"/>
</dbReference>
<dbReference type="RefSeq" id="WP_353979859.1">
    <property type="nucleotide sequence ID" value="NZ_CP159578.1"/>
</dbReference>
<evidence type="ECO:0000259" key="3">
    <source>
        <dbReference type="PROSITE" id="PS51857"/>
    </source>
</evidence>
<dbReference type="PANTHER" id="PTHR11544">
    <property type="entry name" value="COLD SHOCK DOMAIN CONTAINING PROTEINS"/>
    <property type="match status" value="1"/>
</dbReference>
<dbReference type="Gene3D" id="2.40.50.140">
    <property type="entry name" value="Nucleic acid-binding proteins"/>
    <property type="match status" value="1"/>
</dbReference>
<comment type="subcellular location">
    <subcellularLocation>
        <location evidence="1">Cytoplasm</location>
    </subcellularLocation>
</comment>
<dbReference type="SUPFAM" id="SSF50249">
    <property type="entry name" value="Nucleic acid-binding proteins"/>
    <property type="match status" value="1"/>
</dbReference>
<evidence type="ECO:0000256" key="1">
    <source>
        <dbReference type="RuleBase" id="RU000408"/>
    </source>
</evidence>
<keyword evidence="2" id="KW-0812">Transmembrane</keyword>
<sequence length="160" mass="17458">MNSKVFLRCTLISLLLSIPSPLLIGLLITLISSVLATDLTWFLNVEGVSAMYAATVLAVFIVLLLATLTVSLLSPATPKAVTAAMLAEVENDDRELGEVKWFNVNKGYGFITRASGEDVFVHFRAIRGKGHRTLAEGQKVRYHVIENDRGLQADDVTVIT</sequence>
<reference evidence="4" key="1">
    <citation type="submission" date="2024-06" db="EMBL/GenBank/DDBJ databases">
        <title>Complete genome of Salinicola endophyticus HNIBRBA4755.</title>
        <authorList>
            <person name="Shin S.Y."/>
            <person name="Kang H."/>
            <person name="Song J."/>
        </authorList>
    </citation>
    <scope>NUCLEOTIDE SEQUENCE</scope>
    <source>
        <strain evidence="4">HNIBRBA4755</strain>
    </source>
</reference>
<accession>A0AB74U405</accession>
<keyword evidence="2" id="KW-1133">Transmembrane helix</keyword>
<protein>
    <submittedName>
        <fullName evidence="4">Cold shock domain-containing protein</fullName>
    </submittedName>
</protein>
<dbReference type="AlphaFoldDB" id="A0AB74U405"/>
<organism evidence="4">
    <name type="scientific">Salinicola endophyticus</name>
    <dbReference type="NCBI Taxonomy" id="1949083"/>
    <lineage>
        <taxon>Bacteria</taxon>
        <taxon>Pseudomonadati</taxon>
        <taxon>Pseudomonadota</taxon>
        <taxon>Gammaproteobacteria</taxon>
        <taxon>Oceanospirillales</taxon>
        <taxon>Halomonadaceae</taxon>
        <taxon>Salinicola</taxon>
    </lineage>
</organism>
<dbReference type="InterPro" id="IPR012340">
    <property type="entry name" value="NA-bd_OB-fold"/>
</dbReference>
<dbReference type="Pfam" id="PF00313">
    <property type="entry name" value="CSD"/>
    <property type="match status" value="1"/>
</dbReference>
<evidence type="ECO:0000256" key="2">
    <source>
        <dbReference type="SAM" id="Phobius"/>
    </source>
</evidence>
<name>A0AB74U405_9GAMM</name>
<dbReference type="PRINTS" id="PR00050">
    <property type="entry name" value="COLDSHOCK"/>
</dbReference>
<dbReference type="EMBL" id="CP159578">
    <property type="protein sequence ID" value="XCJ78907.1"/>
    <property type="molecule type" value="Genomic_DNA"/>
</dbReference>
<gene>
    <name evidence="4" type="ORF">ABV408_15905</name>
</gene>
<dbReference type="CDD" id="cd04458">
    <property type="entry name" value="CSP_CDS"/>
    <property type="match status" value="1"/>
</dbReference>
<dbReference type="InterPro" id="IPR011129">
    <property type="entry name" value="CSD"/>
</dbReference>
<dbReference type="GO" id="GO:0005829">
    <property type="term" value="C:cytosol"/>
    <property type="evidence" value="ECO:0007669"/>
    <property type="project" value="UniProtKB-ARBA"/>
</dbReference>
<dbReference type="InterPro" id="IPR050181">
    <property type="entry name" value="Cold_shock_domain"/>
</dbReference>